<keyword evidence="4 7" id="KW-0813">Transport</keyword>
<comment type="subunit">
    <text evidence="3 7">Homodimer.</text>
</comment>
<comment type="similarity">
    <text evidence="2 7">Belongs to the PhoU family.</text>
</comment>
<reference evidence="9 10" key="1">
    <citation type="journal article" date="2015" name="Genome Announc.">
        <title>Expanding the biotechnology potential of lactobacilli through comparative genomics of 213 strains and associated genera.</title>
        <authorList>
            <person name="Sun Z."/>
            <person name="Harris H.M."/>
            <person name="McCann A."/>
            <person name="Guo C."/>
            <person name="Argimon S."/>
            <person name="Zhang W."/>
            <person name="Yang X."/>
            <person name="Jeffery I.B."/>
            <person name="Cooney J.C."/>
            <person name="Kagawa T.F."/>
            <person name="Liu W."/>
            <person name="Song Y."/>
            <person name="Salvetti E."/>
            <person name="Wrobel A."/>
            <person name="Rasinkangas P."/>
            <person name="Parkhill J."/>
            <person name="Rea M.C."/>
            <person name="O'Sullivan O."/>
            <person name="Ritari J."/>
            <person name="Douillard F.P."/>
            <person name="Paul Ross R."/>
            <person name="Yang R."/>
            <person name="Briner A.E."/>
            <person name="Felis G.E."/>
            <person name="de Vos W.M."/>
            <person name="Barrangou R."/>
            <person name="Klaenhammer T.R."/>
            <person name="Caufield P.W."/>
            <person name="Cui Y."/>
            <person name="Zhang H."/>
            <person name="O'Toole P.W."/>
        </authorList>
    </citation>
    <scope>NUCLEOTIDE SEQUENCE [LARGE SCALE GENOMIC DNA]</scope>
    <source>
        <strain evidence="9 10">DSM 20505</strain>
    </source>
</reference>
<keyword evidence="5 7" id="KW-0963">Cytoplasm</keyword>
<evidence type="ECO:0000313" key="9">
    <source>
        <dbReference type="EMBL" id="KRM55177.1"/>
    </source>
</evidence>
<gene>
    <name evidence="9" type="ORF">FC18_GL001627</name>
</gene>
<dbReference type="InterPro" id="IPR026022">
    <property type="entry name" value="PhoU_dom"/>
</dbReference>
<feature type="domain" description="PhoU" evidence="8">
    <location>
        <begin position="19"/>
        <end position="105"/>
    </location>
</feature>
<keyword evidence="10" id="KW-1185">Reference proteome</keyword>
<dbReference type="PATRIC" id="fig|1291052.5.peg.1657"/>
<evidence type="ECO:0000313" key="10">
    <source>
        <dbReference type="Proteomes" id="UP000051679"/>
    </source>
</evidence>
<dbReference type="PANTHER" id="PTHR42930:SF3">
    <property type="entry name" value="PHOSPHATE-SPECIFIC TRANSPORT SYSTEM ACCESSORY PROTEIN PHOU"/>
    <property type="match status" value="1"/>
</dbReference>
<comment type="subcellular location">
    <subcellularLocation>
        <location evidence="1 7">Cytoplasm</location>
    </subcellularLocation>
</comment>
<evidence type="ECO:0000256" key="7">
    <source>
        <dbReference type="PIRNR" id="PIRNR003107"/>
    </source>
</evidence>
<evidence type="ECO:0000256" key="2">
    <source>
        <dbReference type="ARBA" id="ARBA00008107"/>
    </source>
</evidence>
<dbReference type="Pfam" id="PF01895">
    <property type="entry name" value="PhoU"/>
    <property type="match status" value="2"/>
</dbReference>
<dbReference type="PANTHER" id="PTHR42930">
    <property type="entry name" value="PHOSPHATE-SPECIFIC TRANSPORT SYSTEM ACCESSORY PROTEIN PHOU"/>
    <property type="match status" value="1"/>
</dbReference>
<dbReference type="GO" id="GO:0045936">
    <property type="term" value="P:negative regulation of phosphate metabolic process"/>
    <property type="evidence" value="ECO:0007669"/>
    <property type="project" value="InterPro"/>
</dbReference>
<feature type="domain" description="PhoU" evidence="8">
    <location>
        <begin position="124"/>
        <end position="207"/>
    </location>
</feature>
<dbReference type="NCBIfam" id="TIGR02135">
    <property type="entry name" value="phoU_full"/>
    <property type="match status" value="1"/>
</dbReference>
<dbReference type="Proteomes" id="UP000051679">
    <property type="component" value="Unassembled WGS sequence"/>
</dbReference>
<evidence type="ECO:0000256" key="5">
    <source>
        <dbReference type="ARBA" id="ARBA00022490"/>
    </source>
</evidence>
<dbReference type="Gene3D" id="1.20.58.220">
    <property type="entry name" value="Phosphate transport system protein phou homolog 2, domain 2"/>
    <property type="match status" value="1"/>
</dbReference>
<name>A0A0R1ZTX2_9LACO</name>
<dbReference type="STRING" id="1291052.FC18_GL001627"/>
<organism evidence="9 10">
    <name type="scientific">Lacticaseibacillus sharpeae JCM 1186 = DSM 20505</name>
    <dbReference type="NCBI Taxonomy" id="1291052"/>
    <lineage>
        <taxon>Bacteria</taxon>
        <taxon>Bacillati</taxon>
        <taxon>Bacillota</taxon>
        <taxon>Bacilli</taxon>
        <taxon>Lactobacillales</taxon>
        <taxon>Lactobacillaceae</taxon>
        <taxon>Lacticaseibacillus</taxon>
    </lineage>
</organism>
<evidence type="ECO:0000256" key="6">
    <source>
        <dbReference type="ARBA" id="ARBA00022592"/>
    </source>
</evidence>
<sequence>MVMNEDFTQKLRALEMQFLELGMMVNVAVYRAVQGFTNHDKRLAAEVIAGDQQVNARQMQLEQKCLELIALGKPMASDLRQVVAAMKSSSDLERIGDHAVAIAKVTLRMPDTPRVFAIESQIGAMFAVVRQMQDGVLDAYVHVDAHGARRVAARDHRVNRDKTAIYRASLEWMLQNQDAVELGPDYLQVATYLERIADYATNVCERIVYLQTGKVVELNSSTDDDDF</sequence>
<proteinExistence type="inferred from homology"/>
<protein>
    <recommendedName>
        <fullName evidence="7">Phosphate-specific transport system accessory protein PhoU</fullName>
    </recommendedName>
</protein>
<dbReference type="EMBL" id="AYYO01000030">
    <property type="protein sequence ID" value="KRM55177.1"/>
    <property type="molecule type" value="Genomic_DNA"/>
</dbReference>
<dbReference type="SUPFAM" id="SSF109755">
    <property type="entry name" value="PhoU-like"/>
    <property type="match status" value="1"/>
</dbReference>
<evidence type="ECO:0000256" key="1">
    <source>
        <dbReference type="ARBA" id="ARBA00004496"/>
    </source>
</evidence>
<dbReference type="InterPro" id="IPR038078">
    <property type="entry name" value="PhoU-like_sf"/>
</dbReference>
<keyword evidence="6 7" id="KW-0592">Phosphate transport</keyword>
<dbReference type="InterPro" id="IPR028366">
    <property type="entry name" value="PhoU"/>
</dbReference>
<comment type="function">
    <text evidence="7">Plays a role in the regulation of phosphate uptake.</text>
</comment>
<dbReference type="GO" id="GO:0005737">
    <property type="term" value="C:cytoplasm"/>
    <property type="evidence" value="ECO:0007669"/>
    <property type="project" value="UniProtKB-SubCell"/>
</dbReference>
<dbReference type="AlphaFoldDB" id="A0A0R1ZTX2"/>
<dbReference type="FunFam" id="1.20.58.220:FF:000004">
    <property type="entry name" value="Phosphate-specific transport system accessory protein PhoU"/>
    <property type="match status" value="1"/>
</dbReference>
<evidence type="ECO:0000256" key="3">
    <source>
        <dbReference type="ARBA" id="ARBA00011738"/>
    </source>
</evidence>
<evidence type="ECO:0000259" key="8">
    <source>
        <dbReference type="Pfam" id="PF01895"/>
    </source>
</evidence>
<dbReference type="PIRSF" id="PIRSF003107">
    <property type="entry name" value="PhoU"/>
    <property type="match status" value="1"/>
</dbReference>
<dbReference type="GO" id="GO:0006817">
    <property type="term" value="P:phosphate ion transport"/>
    <property type="evidence" value="ECO:0007669"/>
    <property type="project" value="UniProtKB-KW"/>
</dbReference>
<dbReference type="GO" id="GO:0030643">
    <property type="term" value="P:intracellular phosphate ion homeostasis"/>
    <property type="evidence" value="ECO:0007669"/>
    <property type="project" value="InterPro"/>
</dbReference>
<comment type="caution">
    <text evidence="9">The sequence shown here is derived from an EMBL/GenBank/DDBJ whole genome shotgun (WGS) entry which is preliminary data.</text>
</comment>
<accession>A0A0R1ZTX2</accession>
<evidence type="ECO:0000256" key="4">
    <source>
        <dbReference type="ARBA" id="ARBA00022448"/>
    </source>
</evidence>